<dbReference type="RefSeq" id="WP_049701359.1">
    <property type="nucleotide sequence ID" value="NZ_FNDO01000001.1"/>
</dbReference>
<reference evidence="2 3" key="1">
    <citation type="submission" date="2016-10" db="EMBL/GenBank/DDBJ databases">
        <authorList>
            <person name="de Groot N.N."/>
        </authorList>
    </citation>
    <scope>NUCLEOTIDE SEQUENCE [LARGE SCALE GENOMIC DNA]</scope>
    <source>
        <strain evidence="2 3">NLAE-zl-C57</strain>
    </source>
</reference>
<dbReference type="AlphaFoldDB" id="A0A1G7ZS65"/>
<protein>
    <recommendedName>
        <fullName evidence="1">BT-3987-like N-terminal domain-containing protein</fullName>
    </recommendedName>
</protein>
<name>A0A1G7ZS65_BACOV</name>
<dbReference type="Gene3D" id="2.60.40.1740">
    <property type="entry name" value="hypothetical protein (bacova_03559)"/>
    <property type="match status" value="1"/>
</dbReference>
<proteinExistence type="predicted"/>
<dbReference type="Pfam" id="PF08522">
    <property type="entry name" value="BT_3987-like_N"/>
    <property type="match status" value="1"/>
</dbReference>
<dbReference type="EMBL" id="FNDO01000001">
    <property type="protein sequence ID" value="SDH11376.1"/>
    <property type="molecule type" value="Genomic_DNA"/>
</dbReference>
<evidence type="ECO:0000259" key="1">
    <source>
        <dbReference type="Pfam" id="PF08522"/>
    </source>
</evidence>
<gene>
    <name evidence="2" type="ORF">SAMN05192582_1001193</name>
</gene>
<evidence type="ECO:0000313" key="2">
    <source>
        <dbReference type="EMBL" id="SDH11376.1"/>
    </source>
</evidence>
<evidence type="ECO:0000313" key="3">
    <source>
        <dbReference type="Proteomes" id="UP000181870"/>
    </source>
</evidence>
<dbReference type="Proteomes" id="UP000181870">
    <property type="component" value="Unassembled WGS sequence"/>
</dbReference>
<dbReference type="PROSITE" id="PS51257">
    <property type="entry name" value="PROKAR_LIPOPROTEIN"/>
    <property type="match status" value="1"/>
</dbReference>
<dbReference type="InterPro" id="IPR013728">
    <property type="entry name" value="BT_3987-like_N"/>
</dbReference>
<accession>A0A1G7ZS65</accession>
<sequence>MKINTVLFVLCALLFISCNDDEQMQYAKIYFPLAAWTEKNDFFVADFNYEKDTTFIVGAYCGGSIPVPQEVKVSIGLATDSLRRLQAKDPSYADYEALPEGSYEITPADMVAVIKKNTSRGDLQVVFHTTNLDPAKQYVLPLCLKSTSHYELAPQHSYLFLGIKKQ</sequence>
<organism evidence="2 3">
    <name type="scientific">Bacteroides ovatus</name>
    <dbReference type="NCBI Taxonomy" id="28116"/>
    <lineage>
        <taxon>Bacteria</taxon>
        <taxon>Pseudomonadati</taxon>
        <taxon>Bacteroidota</taxon>
        <taxon>Bacteroidia</taxon>
        <taxon>Bacteroidales</taxon>
        <taxon>Bacteroidaceae</taxon>
        <taxon>Bacteroides</taxon>
    </lineage>
</organism>
<feature type="domain" description="BT-3987-like N-terminal" evidence="1">
    <location>
        <begin position="28"/>
        <end position="150"/>
    </location>
</feature>